<dbReference type="OrthoDB" id="6387007at2759"/>
<sequence length="294" mass="32836">MASSVTDGIFWLVDLTAHEGPYVATVPDFWLIEGNTKCYYPRSRGDVAAMKREPVRSNWDIYGCKTRKSFNSYEESRSKENQATIQSDINSDSDSHTPMGRGHRSKRAPGRYLHSDLAQDERPLNVENDDDSVGMYGPTQNTAQQTFDTTPVFPPLLVSTGVSQLANNAANWNHQPFPYETTTDLHQNQVSSPFHAQRFGPGQPELNNRQGSQSSAVLEQVQHIRPVITPGLADQSNELSDGSKSVLTKLVKEVLKLTTQQQQHSNSRFTTPPSLQSITHKFMMPRATTPSFEV</sequence>
<feature type="region of interest" description="Disordered" evidence="1">
    <location>
        <begin position="193"/>
        <end position="216"/>
    </location>
</feature>
<feature type="region of interest" description="Disordered" evidence="1">
    <location>
        <begin position="72"/>
        <end position="134"/>
    </location>
</feature>
<reference evidence="2 3" key="1">
    <citation type="journal article" date="2011" name="Science">
        <title>The ecoresponsive genome of Daphnia pulex.</title>
        <authorList>
            <person name="Colbourne J.K."/>
            <person name="Pfrender M.E."/>
            <person name="Gilbert D."/>
            <person name="Thomas W.K."/>
            <person name="Tucker A."/>
            <person name="Oakley T.H."/>
            <person name="Tokishita S."/>
            <person name="Aerts A."/>
            <person name="Arnold G.J."/>
            <person name="Basu M.K."/>
            <person name="Bauer D.J."/>
            <person name="Caceres C.E."/>
            <person name="Carmel L."/>
            <person name="Casola C."/>
            <person name="Choi J.H."/>
            <person name="Detter J.C."/>
            <person name="Dong Q."/>
            <person name="Dusheyko S."/>
            <person name="Eads B.D."/>
            <person name="Frohlich T."/>
            <person name="Geiler-Samerotte K.A."/>
            <person name="Gerlach D."/>
            <person name="Hatcher P."/>
            <person name="Jogdeo S."/>
            <person name="Krijgsveld J."/>
            <person name="Kriventseva E.V."/>
            <person name="Kultz D."/>
            <person name="Laforsch C."/>
            <person name="Lindquist E."/>
            <person name="Lopez J."/>
            <person name="Manak J.R."/>
            <person name="Muller J."/>
            <person name="Pangilinan J."/>
            <person name="Patwardhan R.P."/>
            <person name="Pitluck S."/>
            <person name="Pritham E.J."/>
            <person name="Rechtsteiner A."/>
            <person name="Rho M."/>
            <person name="Rogozin I.B."/>
            <person name="Sakarya O."/>
            <person name="Salamov A."/>
            <person name="Schaack S."/>
            <person name="Shapiro H."/>
            <person name="Shiga Y."/>
            <person name="Skalitzky C."/>
            <person name="Smith Z."/>
            <person name="Souvorov A."/>
            <person name="Sung W."/>
            <person name="Tang Z."/>
            <person name="Tsuchiya D."/>
            <person name="Tu H."/>
            <person name="Vos H."/>
            <person name="Wang M."/>
            <person name="Wolf Y.I."/>
            <person name="Yamagata H."/>
            <person name="Yamada T."/>
            <person name="Ye Y."/>
            <person name="Shaw J.R."/>
            <person name="Andrews J."/>
            <person name="Crease T.J."/>
            <person name="Tang H."/>
            <person name="Lucas S.M."/>
            <person name="Robertson H.M."/>
            <person name="Bork P."/>
            <person name="Koonin E.V."/>
            <person name="Zdobnov E.M."/>
            <person name="Grigoriev I.V."/>
            <person name="Lynch M."/>
            <person name="Boore J.L."/>
        </authorList>
    </citation>
    <scope>NUCLEOTIDE SEQUENCE [LARGE SCALE GENOMIC DNA]</scope>
</reference>
<dbReference type="AlphaFoldDB" id="E9H854"/>
<organism evidence="2 3">
    <name type="scientific">Daphnia pulex</name>
    <name type="common">Water flea</name>
    <dbReference type="NCBI Taxonomy" id="6669"/>
    <lineage>
        <taxon>Eukaryota</taxon>
        <taxon>Metazoa</taxon>
        <taxon>Ecdysozoa</taxon>
        <taxon>Arthropoda</taxon>
        <taxon>Crustacea</taxon>
        <taxon>Branchiopoda</taxon>
        <taxon>Diplostraca</taxon>
        <taxon>Cladocera</taxon>
        <taxon>Anomopoda</taxon>
        <taxon>Daphniidae</taxon>
        <taxon>Daphnia</taxon>
    </lineage>
</organism>
<dbReference type="PANTHER" id="PTHR34153">
    <property type="entry name" value="SI:CH211-262H13.3-RELATED-RELATED"/>
    <property type="match status" value="1"/>
</dbReference>
<dbReference type="InParanoid" id="E9H854"/>
<feature type="compositionally biased region" description="Basic and acidic residues" evidence="1">
    <location>
        <begin position="113"/>
        <end position="124"/>
    </location>
</feature>
<dbReference type="Proteomes" id="UP000000305">
    <property type="component" value="Unassembled WGS sequence"/>
</dbReference>
<feature type="compositionally biased region" description="Polar residues" evidence="1">
    <location>
        <begin position="81"/>
        <end position="92"/>
    </location>
</feature>
<evidence type="ECO:0000313" key="2">
    <source>
        <dbReference type="EMBL" id="EFX72087.1"/>
    </source>
</evidence>
<gene>
    <name evidence="2" type="ORF">DAPPUDRAFT_326573</name>
</gene>
<proteinExistence type="predicted"/>
<dbReference type="PhylomeDB" id="E9H854"/>
<dbReference type="EMBL" id="GL732603">
    <property type="protein sequence ID" value="EFX72087.1"/>
    <property type="molecule type" value="Genomic_DNA"/>
</dbReference>
<evidence type="ECO:0000313" key="3">
    <source>
        <dbReference type="Proteomes" id="UP000000305"/>
    </source>
</evidence>
<accession>E9H854</accession>
<dbReference type="HOGENOM" id="CLU_092277_0_0_1"/>
<name>E9H854_DAPPU</name>
<feature type="compositionally biased region" description="Polar residues" evidence="1">
    <location>
        <begin position="205"/>
        <end position="216"/>
    </location>
</feature>
<dbReference type="KEGG" id="dpx:DAPPUDRAFT_326573"/>
<dbReference type="PANTHER" id="PTHR34153:SF2">
    <property type="entry name" value="SI:CH211-262H13.3-RELATED"/>
    <property type="match status" value="1"/>
</dbReference>
<protein>
    <submittedName>
        <fullName evidence="2">Uncharacterized protein</fullName>
    </submittedName>
</protein>
<evidence type="ECO:0000256" key="1">
    <source>
        <dbReference type="SAM" id="MobiDB-lite"/>
    </source>
</evidence>
<keyword evidence="3" id="KW-1185">Reference proteome</keyword>